<accession>A0A8J7F4U0</accession>
<dbReference type="CDD" id="cd03801">
    <property type="entry name" value="GT4_PimA-like"/>
    <property type="match status" value="1"/>
</dbReference>
<feature type="transmembrane region" description="Helical" evidence="1">
    <location>
        <begin position="21"/>
        <end position="46"/>
    </location>
</feature>
<evidence type="ECO:0000313" key="3">
    <source>
        <dbReference type="EMBL" id="MBE9215130.1"/>
    </source>
</evidence>
<name>A0A8J7F4U0_9CYAN</name>
<dbReference type="RefSeq" id="WP_193923130.1">
    <property type="nucleotide sequence ID" value="NZ_JADEWL010000087.1"/>
</dbReference>
<keyword evidence="1" id="KW-1133">Transmembrane helix</keyword>
<keyword evidence="1" id="KW-0812">Transmembrane</keyword>
<protein>
    <submittedName>
        <fullName evidence="3">Glycosyltransferase family 4 protein</fullName>
    </submittedName>
</protein>
<dbReference type="Pfam" id="PF00534">
    <property type="entry name" value="Glycos_transf_1"/>
    <property type="match status" value="1"/>
</dbReference>
<comment type="caution">
    <text evidence="3">The sequence shown here is derived from an EMBL/GenBank/DDBJ whole genome shotgun (WGS) entry which is preliminary data.</text>
</comment>
<reference evidence="3" key="1">
    <citation type="submission" date="2020-10" db="EMBL/GenBank/DDBJ databases">
        <authorList>
            <person name="Castelo-Branco R."/>
            <person name="Eusebio N."/>
            <person name="Adriana R."/>
            <person name="Vieira A."/>
            <person name="Brugerolle De Fraissinette N."/>
            <person name="Rezende De Castro R."/>
            <person name="Schneider M.P."/>
            <person name="Vasconcelos V."/>
            <person name="Leao P.N."/>
        </authorList>
    </citation>
    <scope>NUCLEOTIDE SEQUENCE</scope>
    <source>
        <strain evidence="3">LEGE 06105</strain>
    </source>
</reference>
<dbReference type="EMBL" id="JADEWL010000087">
    <property type="protein sequence ID" value="MBE9215130.1"/>
    <property type="molecule type" value="Genomic_DNA"/>
</dbReference>
<dbReference type="InterPro" id="IPR001296">
    <property type="entry name" value="Glyco_trans_1"/>
</dbReference>
<proteinExistence type="predicted"/>
<feature type="domain" description="Glycosyl transferase family 1" evidence="2">
    <location>
        <begin position="230"/>
        <end position="363"/>
    </location>
</feature>
<dbReference type="PANTHER" id="PTHR12526:SF638">
    <property type="entry name" value="SPORE COAT PROTEIN SA"/>
    <property type="match status" value="1"/>
</dbReference>
<sequence>MTTLLSQNQTSKSEKNIRKKLIVIPAYCNSLGGTTVSLLMLAMGFARLQASEQLCILVHKGSFMEKYFKDANQESCIELIEAENSNEFLKSALKWVNKQPKHYPLLLDNLVWRSYLPILTLFAPSLRFSRRQVYHFCHDLALSHNKLGYLARKVAFTSLAPGAICNSQFTASHIRSLMPDIRGILYQPVDLEKFNTHISSTPPDALKAIINSGARIMLTPSRINKPGIINDKNLRSLIPVLAHLKEMGDNYHGVVIGEDQSPEKIYSRDLLESAANAGVADRFTILPPVLNIQDYYRHADIVVTLAPREPFGRTVVEAIACGVPVVGSNTGGINEILQNFAPEWTVNPDDSLQVAQTIINVAKSLSTKDVLSKGNNWVCDNCSLESYARGMMQFTG</sequence>
<dbReference type="Proteomes" id="UP000620559">
    <property type="component" value="Unassembled WGS sequence"/>
</dbReference>
<keyword evidence="1" id="KW-0472">Membrane</keyword>
<evidence type="ECO:0000259" key="2">
    <source>
        <dbReference type="Pfam" id="PF00534"/>
    </source>
</evidence>
<dbReference type="SUPFAM" id="SSF53756">
    <property type="entry name" value="UDP-Glycosyltransferase/glycogen phosphorylase"/>
    <property type="match status" value="1"/>
</dbReference>
<gene>
    <name evidence="3" type="ORF">IQ247_21105</name>
</gene>
<dbReference type="PANTHER" id="PTHR12526">
    <property type="entry name" value="GLYCOSYLTRANSFERASE"/>
    <property type="match status" value="1"/>
</dbReference>
<dbReference type="AlphaFoldDB" id="A0A8J7F4U0"/>
<keyword evidence="4" id="KW-1185">Reference proteome</keyword>
<evidence type="ECO:0000313" key="4">
    <source>
        <dbReference type="Proteomes" id="UP000620559"/>
    </source>
</evidence>
<organism evidence="3 4">
    <name type="scientific">Plectonema cf. radiosum LEGE 06105</name>
    <dbReference type="NCBI Taxonomy" id="945769"/>
    <lineage>
        <taxon>Bacteria</taxon>
        <taxon>Bacillati</taxon>
        <taxon>Cyanobacteriota</taxon>
        <taxon>Cyanophyceae</taxon>
        <taxon>Oscillatoriophycideae</taxon>
        <taxon>Oscillatoriales</taxon>
        <taxon>Microcoleaceae</taxon>
        <taxon>Plectonema</taxon>
    </lineage>
</organism>
<dbReference type="GO" id="GO:0016757">
    <property type="term" value="F:glycosyltransferase activity"/>
    <property type="evidence" value="ECO:0007669"/>
    <property type="project" value="InterPro"/>
</dbReference>
<evidence type="ECO:0000256" key="1">
    <source>
        <dbReference type="SAM" id="Phobius"/>
    </source>
</evidence>
<dbReference type="Gene3D" id="3.40.50.2000">
    <property type="entry name" value="Glycogen Phosphorylase B"/>
    <property type="match status" value="2"/>
</dbReference>